<protein>
    <submittedName>
        <fullName evidence="1">Uncharacterized protein</fullName>
    </submittedName>
</protein>
<sequence>MTAKHHHTDNTDTLIREIDSMHSASAESRAALLERLLPSRTDSSVLLVACSPADYSAGAIARAVEDCDAHLLSLSVTSDTTAGGQAVVFLRVSHRDPSSAARSLERYGYEVIAMRSDSSVSSDDEARLRALEVLHYLSV</sequence>
<dbReference type="AlphaFoldDB" id="A0A4Q0U750"/>
<dbReference type="EMBL" id="DYXT01000015">
    <property type="protein sequence ID" value="HJE38480.1"/>
    <property type="molecule type" value="Genomic_DNA"/>
</dbReference>
<gene>
    <name evidence="1" type="ORF">K8V47_01765</name>
</gene>
<evidence type="ECO:0000313" key="1">
    <source>
        <dbReference type="EMBL" id="HJE38480.1"/>
    </source>
</evidence>
<organism evidence="1 2">
    <name type="scientific">Candidatus Amulumruptor caecigallinarius</name>
    <dbReference type="NCBI Taxonomy" id="2109911"/>
    <lineage>
        <taxon>Bacteria</taxon>
        <taxon>Pseudomonadati</taxon>
        <taxon>Bacteroidota</taxon>
        <taxon>Bacteroidia</taxon>
        <taxon>Bacteroidales</taxon>
        <taxon>Muribaculaceae</taxon>
        <taxon>Candidatus Amulumruptor</taxon>
    </lineage>
</organism>
<reference evidence="1" key="2">
    <citation type="submission" date="2021-09" db="EMBL/GenBank/DDBJ databases">
        <authorList>
            <person name="Gilroy R."/>
        </authorList>
    </citation>
    <scope>NUCLEOTIDE SEQUENCE</scope>
    <source>
        <strain evidence="1">4100</strain>
    </source>
</reference>
<reference evidence="1" key="1">
    <citation type="journal article" date="2021" name="PeerJ">
        <title>Extensive microbial diversity within the chicken gut microbiome revealed by metagenomics and culture.</title>
        <authorList>
            <person name="Gilroy R."/>
            <person name="Ravi A."/>
            <person name="Getino M."/>
            <person name="Pursley I."/>
            <person name="Horton D.L."/>
            <person name="Alikhan N.F."/>
            <person name="Baker D."/>
            <person name="Gharbi K."/>
            <person name="Hall N."/>
            <person name="Watson M."/>
            <person name="Adriaenssens E.M."/>
            <person name="Foster-Nyarko E."/>
            <person name="Jarju S."/>
            <person name="Secka A."/>
            <person name="Antonio M."/>
            <person name="Oren A."/>
            <person name="Chaudhuri R.R."/>
            <person name="La Ragione R."/>
            <person name="Hildebrand F."/>
            <person name="Pallen M.J."/>
        </authorList>
    </citation>
    <scope>NUCLEOTIDE SEQUENCE</scope>
    <source>
        <strain evidence="1">4100</strain>
    </source>
</reference>
<name>A0A4Q0U750_9BACT</name>
<accession>A0A4Q0U750</accession>
<comment type="caution">
    <text evidence="1">The sequence shown here is derived from an EMBL/GenBank/DDBJ whole genome shotgun (WGS) entry which is preliminary data.</text>
</comment>
<proteinExistence type="predicted"/>
<dbReference type="Proteomes" id="UP000711407">
    <property type="component" value="Unassembled WGS sequence"/>
</dbReference>
<evidence type="ECO:0000313" key="2">
    <source>
        <dbReference type="Proteomes" id="UP000711407"/>
    </source>
</evidence>